<dbReference type="AlphaFoldDB" id="A0A1N7GZL5"/>
<protein>
    <submittedName>
        <fullName evidence="1">Uncharacterized protein</fullName>
    </submittedName>
</protein>
<reference evidence="2" key="1">
    <citation type="submission" date="2017-01" db="EMBL/GenBank/DDBJ databases">
        <authorList>
            <person name="Varghese N."/>
            <person name="Submissions S."/>
        </authorList>
    </citation>
    <scope>NUCLEOTIDE SEQUENCE [LARGE SCALE GENOMIC DNA]</scope>
    <source>
        <strain evidence="2">ATCC 12950</strain>
    </source>
</reference>
<accession>A0A1N7GZL5</accession>
<dbReference type="Proteomes" id="UP000186096">
    <property type="component" value="Unassembled WGS sequence"/>
</dbReference>
<dbReference type="STRING" id="58117.SAMN05421833_13489"/>
<dbReference type="OrthoDB" id="5198721at2"/>
<dbReference type="RefSeq" id="WP_076441514.1">
    <property type="nucleotide sequence ID" value="NZ_FTNI01000034.1"/>
</dbReference>
<evidence type="ECO:0000313" key="2">
    <source>
        <dbReference type="Proteomes" id="UP000186096"/>
    </source>
</evidence>
<sequence length="73" mass="7334">MTDSGIAAGEHYASGADGVQAALSPLGRLAHAPVSEHVGVFEQVLAGLEAVLASVEDAGERQPEAHGGRDGDQ</sequence>
<name>A0A1N7GZL5_9ACTN</name>
<keyword evidence="2" id="KW-1185">Reference proteome</keyword>
<proteinExistence type="predicted"/>
<evidence type="ECO:0000313" key="1">
    <source>
        <dbReference type="EMBL" id="SIS18025.1"/>
    </source>
</evidence>
<gene>
    <name evidence="1" type="ORF">SAMN05421833_13489</name>
</gene>
<organism evidence="1 2">
    <name type="scientific">Microbispora rosea</name>
    <dbReference type="NCBI Taxonomy" id="58117"/>
    <lineage>
        <taxon>Bacteria</taxon>
        <taxon>Bacillati</taxon>
        <taxon>Actinomycetota</taxon>
        <taxon>Actinomycetes</taxon>
        <taxon>Streptosporangiales</taxon>
        <taxon>Streptosporangiaceae</taxon>
        <taxon>Microbispora</taxon>
    </lineage>
</organism>
<dbReference type="EMBL" id="FTNI01000034">
    <property type="protein sequence ID" value="SIS18025.1"/>
    <property type="molecule type" value="Genomic_DNA"/>
</dbReference>